<evidence type="ECO:0000313" key="2">
    <source>
        <dbReference type="Proteomes" id="UP000663193"/>
    </source>
</evidence>
<keyword evidence="2" id="KW-1185">Reference proteome</keyword>
<sequence>FVLLPGLTVSYSPYAKSHFLMRTPRFVRTRDPSPTLSPTIIASLGVSCTRHVFVMDLHLRCFGHISHMSSYYTFGTSLRLSGPGSWDTALLVLGHLLR</sequence>
<proteinExistence type="predicted"/>
<dbReference type="VEuPathDB" id="FungiDB:JI435_421290"/>
<accession>A0A7U2FFS4</accession>
<feature type="non-terminal residue" evidence="1">
    <location>
        <position position="1"/>
    </location>
</feature>
<reference evidence="2" key="1">
    <citation type="journal article" date="2021" name="BMC Genomics">
        <title>Chromosome-level genome assembly and manually-curated proteome of model necrotroph Parastagonospora nodorum Sn15 reveals a genome-wide trove of candidate effector homologs, and redundancy of virulence-related functions within an accessory chromosome.</title>
        <authorList>
            <person name="Bertazzoni S."/>
            <person name="Jones D.A.B."/>
            <person name="Phan H.T."/>
            <person name="Tan K.-C."/>
            <person name="Hane J.K."/>
        </authorList>
    </citation>
    <scope>NUCLEOTIDE SEQUENCE [LARGE SCALE GENOMIC DNA]</scope>
    <source>
        <strain evidence="2">SN15 / ATCC MYA-4574 / FGSC 10173)</strain>
    </source>
</reference>
<organism evidence="1 2">
    <name type="scientific">Phaeosphaeria nodorum (strain SN15 / ATCC MYA-4574 / FGSC 10173)</name>
    <name type="common">Glume blotch fungus</name>
    <name type="synonym">Parastagonospora nodorum</name>
    <dbReference type="NCBI Taxonomy" id="321614"/>
    <lineage>
        <taxon>Eukaryota</taxon>
        <taxon>Fungi</taxon>
        <taxon>Dikarya</taxon>
        <taxon>Ascomycota</taxon>
        <taxon>Pezizomycotina</taxon>
        <taxon>Dothideomycetes</taxon>
        <taxon>Pleosporomycetidae</taxon>
        <taxon>Pleosporales</taxon>
        <taxon>Pleosporineae</taxon>
        <taxon>Phaeosphaeriaceae</taxon>
        <taxon>Parastagonospora</taxon>
    </lineage>
</organism>
<name>A0A7U2FFS4_PHANO</name>
<dbReference type="Proteomes" id="UP000663193">
    <property type="component" value="Chromosome 17"/>
</dbReference>
<protein>
    <submittedName>
        <fullName evidence="1">Uncharacterized protein</fullName>
    </submittedName>
</protein>
<evidence type="ECO:0000313" key="1">
    <source>
        <dbReference type="EMBL" id="QRD04478.1"/>
    </source>
</evidence>
<dbReference type="EMBL" id="CP069039">
    <property type="protein sequence ID" value="QRD04478.1"/>
    <property type="molecule type" value="Genomic_DNA"/>
</dbReference>
<gene>
    <name evidence="1" type="ORF">JI435_421290</name>
</gene>
<dbReference type="AlphaFoldDB" id="A0A7U2FFS4"/>